<dbReference type="Pfam" id="PF13487">
    <property type="entry name" value="HD_5"/>
    <property type="match status" value="1"/>
</dbReference>
<dbReference type="PANTHER" id="PTHR43155:SF2">
    <property type="entry name" value="CYCLIC DI-GMP PHOSPHODIESTERASE PA4108"/>
    <property type="match status" value="1"/>
</dbReference>
<dbReference type="InterPro" id="IPR037522">
    <property type="entry name" value="HD_GYP_dom"/>
</dbReference>
<name>A0A3A3G7U2_9BURK</name>
<evidence type="ECO:0000256" key="1">
    <source>
        <dbReference type="SAM" id="MobiDB-lite"/>
    </source>
</evidence>
<dbReference type="SUPFAM" id="SSF109604">
    <property type="entry name" value="HD-domain/PDEase-like"/>
    <property type="match status" value="1"/>
</dbReference>
<evidence type="ECO:0000313" key="3">
    <source>
        <dbReference type="EMBL" id="RJG04488.1"/>
    </source>
</evidence>
<dbReference type="CDD" id="cd00077">
    <property type="entry name" value="HDc"/>
    <property type="match status" value="1"/>
</dbReference>
<feature type="region of interest" description="Disordered" evidence="1">
    <location>
        <begin position="1"/>
        <end position="22"/>
    </location>
</feature>
<gene>
    <name evidence="3" type="ORF">D3878_16770</name>
</gene>
<dbReference type="PANTHER" id="PTHR43155">
    <property type="entry name" value="CYCLIC DI-GMP PHOSPHODIESTERASE PA4108-RELATED"/>
    <property type="match status" value="1"/>
</dbReference>
<feature type="domain" description="HD-GYP" evidence="2">
    <location>
        <begin position="1"/>
        <end position="178"/>
    </location>
</feature>
<dbReference type="PROSITE" id="PS51832">
    <property type="entry name" value="HD_GYP"/>
    <property type="match status" value="1"/>
</dbReference>
<dbReference type="GO" id="GO:0008081">
    <property type="term" value="F:phosphoric diester hydrolase activity"/>
    <property type="evidence" value="ECO:0007669"/>
    <property type="project" value="UniProtKB-ARBA"/>
</dbReference>
<dbReference type="Proteomes" id="UP000266327">
    <property type="component" value="Unassembled WGS sequence"/>
</dbReference>
<evidence type="ECO:0000313" key="4">
    <source>
        <dbReference type="Proteomes" id="UP000266327"/>
    </source>
</evidence>
<comment type="caution">
    <text evidence="3">The sequence shown here is derived from an EMBL/GenBank/DDBJ whole genome shotgun (WGS) entry which is preliminary data.</text>
</comment>
<proteinExistence type="predicted"/>
<dbReference type="OrthoDB" id="9764808at2"/>
<sequence>MAFFASGRPEPHRRDAQTTAGSDAAVCQDEGRAAEIFAALPQQRQGYRADILTKPARLNAAEFALVKQHPLVGYNILKTIDFPWPIADIVVQHHESLDGSGYPFGLKGEQILAESRILTVADIVESMSSDRPYRAALGIDAAIAEITHLRGSKLDADVVDACVRVLQRGEFSPNLLQLQP</sequence>
<dbReference type="Gene3D" id="1.10.3210.10">
    <property type="entry name" value="Hypothetical protein af1432"/>
    <property type="match status" value="1"/>
</dbReference>
<dbReference type="InterPro" id="IPR003607">
    <property type="entry name" value="HD/PDEase_dom"/>
</dbReference>
<dbReference type="AlphaFoldDB" id="A0A3A3G7U2"/>
<reference evidence="4" key="1">
    <citation type="submission" date="2018-09" db="EMBL/GenBank/DDBJ databases">
        <authorList>
            <person name="Zhu H."/>
        </authorList>
    </citation>
    <scope>NUCLEOTIDE SEQUENCE [LARGE SCALE GENOMIC DNA]</scope>
    <source>
        <strain evidence="4">K1S02-23</strain>
    </source>
</reference>
<accession>A0A3A3G7U2</accession>
<keyword evidence="4" id="KW-1185">Reference proteome</keyword>
<evidence type="ECO:0000259" key="2">
    <source>
        <dbReference type="PROSITE" id="PS51832"/>
    </source>
</evidence>
<dbReference type="EMBL" id="QYUQ01000002">
    <property type="protein sequence ID" value="RJG04488.1"/>
    <property type="molecule type" value="Genomic_DNA"/>
</dbReference>
<protein>
    <submittedName>
        <fullName evidence="3">HD domain-containing protein</fullName>
    </submittedName>
</protein>
<organism evidence="3 4">
    <name type="scientific">Noviherbaspirillum sedimenti</name>
    <dbReference type="NCBI Taxonomy" id="2320865"/>
    <lineage>
        <taxon>Bacteria</taxon>
        <taxon>Pseudomonadati</taxon>
        <taxon>Pseudomonadota</taxon>
        <taxon>Betaproteobacteria</taxon>
        <taxon>Burkholderiales</taxon>
        <taxon>Oxalobacteraceae</taxon>
        <taxon>Noviherbaspirillum</taxon>
    </lineage>
</organism>